<evidence type="ECO:0000256" key="5">
    <source>
        <dbReference type="ARBA" id="ARBA00023136"/>
    </source>
</evidence>
<feature type="domain" description="ABC3 transporter permease C-terminal" evidence="8">
    <location>
        <begin position="302"/>
        <end position="413"/>
    </location>
</feature>
<protein>
    <submittedName>
        <fullName evidence="9">ABC transporter permease</fullName>
    </submittedName>
</protein>
<feature type="transmembrane region" description="Helical" evidence="7">
    <location>
        <begin position="774"/>
        <end position="800"/>
    </location>
</feature>
<gene>
    <name evidence="9" type="ORF">ACFQMJ_05620</name>
</gene>
<feature type="transmembrane region" description="Helical" evidence="7">
    <location>
        <begin position="390"/>
        <end position="414"/>
    </location>
</feature>
<feature type="transmembrane region" description="Helical" evidence="7">
    <location>
        <begin position="472"/>
        <end position="498"/>
    </location>
</feature>
<dbReference type="RefSeq" id="WP_378107255.1">
    <property type="nucleotide sequence ID" value="NZ_JBHSUP010000026.1"/>
</dbReference>
<comment type="similarity">
    <text evidence="6">Belongs to the ABC-4 integral membrane protein family.</text>
</comment>
<sequence length="915" mass="98292">MWKNRAYTLSTLLGLTVAVSFAMSIPMYADGTLKRLVAKTLQEETKGLPAASLYIKYQPGAAKDTDLESLDELDRWIAGELPGRIGFPADAYSGRMNLPASTVRMAEAGNGSSSRLVRMELAAQSGDFERLEIVQGRSPRDGVQDGAVEVLALDETLNRYGWKVGDRLLYDAVDIDGKKKRLTLQLSGAYRLKDEADAGWAIDGKDKLAESLLVSRGTMTGSLLGDGRLALDAAGWFYAFDLSDIRIGSLSPLIGELERLDNQLSRMLDSAKVNLSFVDMLHDFNRQSLLLQAMLFALAAPVLAMVLYFVAMNAKQALDRQRGDIAVLHSRGASPRQIVTLYLIEASLLGAAALLLGIGLAWLMAKTIGASNGFLEFVGRRSIPVGRNGAAWLFGGLAAVAAIVATVAPVRAYAEASVVKHAGRSSGGKPLWQRLYVDVVLLAAAAAAWYLVESGRISAGSAGGDGIEPTIFVLPTLFLFASGLVALRLFPLLLRLWNALAGRRMPVTIHLTMTQLSRSAGVFHPIMILLILTIGLGVYNASAARTMDVNATDRAQYQYGSDVVLTAAWEGVQDESDANKIYYNEPSYAAYSKLEGVSAAARVMRTNGKASIGGKAAGAAQLLGIDNAEFARAARFREDLYPIRPYSYLDALGQTEQAALVSAGFAERYGVQPGDPLTVAVGYGNEPVELVVVGIVPYWPSLYPDEAPFVVANLEYVYQQIDKIPYEVWLRMEDGARLAPVLETLAQRGIAVASAEDVRGELAERRNHPAQGGVFGILGLGFLISLLVSFLGYVIFWFFTLSRRVVQLGVLRAMGLSRGQLARMLLLEQLLTTGLSVLAGGGLGALAGRLFLPFLGGGTTEGARQVPPLRIVFEAGDTAKLAAAVGIMLAAGACLFIVQLRRLRIAQAVKLGEEH</sequence>
<evidence type="ECO:0000256" key="2">
    <source>
        <dbReference type="ARBA" id="ARBA00022475"/>
    </source>
</evidence>
<evidence type="ECO:0000313" key="9">
    <source>
        <dbReference type="EMBL" id="MFC7148009.1"/>
    </source>
</evidence>
<comment type="caution">
    <text evidence="9">The sequence shown here is derived from an EMBL/GenBank/DDBJ whole genome shotgun (WGS) entry which is preliminary data.</text>
</comment>
<evidence type="ECO:0000256" key="3">
    <source>
        <dbReference type="ARBA" id="ARBA00022692"/>
    </source>
</evidence>
<evidence type="ECO:0000256" key="7">
    <source>
        <dbReference type="SAM" id="Phobius"/>
    </source>
</evidence>
<reference evidence="10" key="1">
    <citation type="journal article" date="2019" name="Int. J. Syst. Evol. Microbiol.">
        <title>The Global Catalogue of Microorganisms (GCM) 10K type strain sequencing project: providing services to taxonomists for standard genome sequencing and annotation.</title>
        <authorList>
            <consortium name="The Broad Institute Genomics Platform"/>
            <consortium name="The Broad Institute Genome Sequencing Center for Infectious Disease"/>
            <person name="Wu L."/>
            <person name="Ma J."/>
        </authorList>
    </citation>
    <scope>NUCLEOTIDE SEQUENCE [LARGE SCALE GENOMIC DNA]</scope>
    <source>
        <strain evidence="10">KCTC 12907</strain>
    </source>
</reference>
<evidence type="ECO:0000313" key="10">
    <source>
        <dbReference type="Proteomes" id="UP001596378"/>
    </source>
</evidence>
<feature type="transmembrane region" description="Helical" evidence="7">
    <location>
        <begin position="881"/>
        <end position="900"/>
    </location>
</feature>
<proteinExistence type="inferred from homology"/>
<feature type="transmembrane region" description="Helical" evidence="7">
    <location>
        <begin position="435"/>
        <end position="452"/>
    </location>
</feature>
<dbReference type="PANTHER" id="PTHR30572:SF4">
    <property type="entry name" value="ABC TRANSPORTER PERMEASE YTRF"/>
    <property type="match status" value="1"/>
</dbReference>
<feature type="transmembrane region" description="Helical" evidence="7">
    <location>
        <begin position="821"/>
        <end position="847"/>
    </location>
</feature>
<evidence type="ECO:0000256" key="4">
    <source>
        <dbReference type="ARBA" id="ARBA00022989"/>
    </source>
</evidence>
<dbReference type="Proteomes" id="UP001596378">
    <property type="component" value="Unassembled WGS sequence"/>
</dbReference>
<dbReference type="EMBL" id="JBHTAI010000003">
    <property type="protein sequence ID" value="MFC7148009.1"/>
    <property type="molecule type" value="Genomic_DNA"/>
</dbReference>
<comment type="subcellular location">
    <subcellularLocation>
        <location evidence="1">Cell membrane</location>
        <topology evidence="1">Multi-pass membrane protein</topology>
    </subcellularLocation>
</comment>
<feature type="transmembrane region" description="Helical" evidence="7">
    <location>
        <begin position="289"/>
        <end position="311"/>
    </location>
</feature>
<dbReference type="PANTHER" id="PTHR30572">
    <property type="entry name" value="MEMBRANE COMPONENT OF TRANSPORTER-RELATED"/>
    <property type="match status" value="1"/>
</dbReference>
<feature type="transmembrane region" description="Helical" evidence="7">
    <location>
        <begin position="339"/>
        <end position="365"/>
    </location>
</feature>
<feature type="domain" description="ABC3 transporter permease C-terminal" evidence="8">
    <location>
        <begin position="782"/>
        <end position="904"/>
    </location>
</feature>
<name>A0ABW2F7G8_9BACL</name>
<evidence type="ECO:0000256" key="1">
    <source>
        <dbReference type="ARBA" id="ARBA00004651"/>
    </source>
</evidence>
<organism evidence="9 10">
    <name type="scientific">Cohnella cellulosilytica</name>
    <dbReference type="NCBI Taxonomy" id="986710"/>
    <lineage>
        <taxon>Bacteria</taxon>
        <taxon>Bacillati</taxon>
        <taxon>Bacillota</taxon>
        <taxon>Bacilli</taxon>
        <taxon>Bacillales</taxon>
        <taxon>Paenibacillaceae</taxon>
        <taxon>Cohnella</taxon>
    </lineage>
</organism>
<keyword evidence="5 7" id="KW-0472">Membrane</keyword>
<dbReference type="InterPro" id="IPR050250">
    <property type="entry name" value="Macrolide_Exporter_MacB"/>
</dbReference>
<dbReference type="Pfam" id="PF02687">
    <property type="entry name" value="FtsX"/>
    <property type="match status" value="2"/>
</dbReference>
<keyword evidence="4 7" id="KW-1133">Transmembrane helix</keyword>
<keyword evidence="3 7" id="KW-0812">Transmembrane</keyword>
<evidence type="ECO:0000256" key="6">
    <source>
        <dbReference type="ARBA" id="ARBA00038076"/>
    </source>
</evidence>
<feature type="transmembrane region" description="Helical" evidence="7">
    <location>
        <begin position="519"/>
        <end position="539"/>
    </location>
</feature>
<keyword evidence="10" id="KW-1185">Reference proteome</keyword>
<evidence type="ECO:0000259" key="8">
    <source>
        <dbReference type="Pfam" id="PF02687"/>
    </source>
</evidence>
<keyword evidence="2" id="KW-1003">Cell membrane</keyword>
<dbReference type="InterPro" id="IPR003838">
    <property type="entry name" value="ABC3_permease_C"/>
</dbReference>
<accession>A0ABW2F7G8</accession>